<dbReference type="Gene3D" id="6.10.250.730">
    <property type="match status" value="1"/>
</dbReference>
<evidence type="ECO:0000313" key="1">
    <source>
        <dbReference type="EMBL" id="MBB3944720.1"/>
    </source>
</evidence>
<comment type="caution">
    <text evidence="1">The sequence shown here is derived from an EMBL/GenBank/DDBJ whole genome shotgun (WGS) entry which is preliminary data.</text>
</comment>
<dbReference type="Proteomes" id="UP000565286">
    <property type="component" value="Unassembled WGS sequence"/>
</dbReference>
<protein>
    <recommendedName>
        <fullName evidence="3">DUF982 domain-containing protein</fullName>
    </recommendedName>
</protein>
<dbReference type="RefSeq" id="WP_234910870.1">
    <property type="nucleotide sequence ID" value="NZ_JACIDV010000002.1"/>
</dbReference>
<gene>
    <name evidence="1" type="ORF">GGQ73_000645</name>
</gene>
<reference evidence="1 2" key="1">
    <citation type="submission" date="2020-08" db="EMBL/GenBank/DDBJ databases">
        <title>Genomic Encyclopedia of Type Strains, Phase IV (KMG-IV): sequencing the most valuable type-strain genomes for metagenomic binning, comparative biology and taxonomic classification.</title>
        <authorList>
            <person name="Goeker M."/>
        </authorList>
    </citation>
    <scope>NUCLEOTIDE SEQUENCE [LARGE SCALE GENOMIC DNA]</scope>
    <source>
        <strain evidence="1 2">DSM 26438</strain>
    </source>
</reference>
<name>A0A7W6G0I3_9HYPH</name>
<organism evidence="1 2">
    <name type="scientific">Rhizobium skierniewicense</name>
    <dbReference type="NCBI Taxonomy" id="984260"/>
    <lineage>
        <taxon>Bacteria</taxon>
        <taxon>Pseudomonadati</taxon>
        <taxon>Pseudomonadota</taxon>
        <taxon>Alphaproteobacteria</taxon>
        <taxon>Hyphomicrobiales</taxon>
        <taxon>Rhizobiaceae</taxon>
        <taxon>Rhizobium/Agrobacterium group</taxon>
        <taxon>Rhizobium</taxon>
    </lineage>
</organism>
<sequence length="94" mass="9970">MIIVLMIAEANHAIAPLKIEWGSFETLSTVEGLARCLIDQWPADCTTDAYVTALMVCAAVLTGGDEDTAEDARAAFVDAAHEVGLSVSPDDDFI</sequence>
<accession>A0A7W6G0I3</accession>
<dbReference type="Pfam" id="PF06169">
    <property type="entry name" value="DUF982"/>
    <property type="match status" value="1"/>
</dbReference>
<dbReference type="AlphaFoldDB" id="A0A7W6G0I3"/>
<evidence type="ECO:0008006" key="3">
    <source>
        <dbReference type="Google" id="ProtNLM"/>
    </source>
</evidence>
<proteinExistence type="predicted"/>
<keyword evidence="2" id="KW-1185">Reference proteome</keyword>
<dbReference type="InterPro" id="IPR010385">
    <property type="entry name" value="DUF982"/>
</dbReference>
<evidence type="ECO:0000313" key="2">
    <source>
        <dbReference type="Proteomes" id="UP000565286"/>
    </source>
</evidence>
<dbReference type="EMBL" id="JACIDV010000002">
    <property type="protein sequence ID" value="MBB3944720.1"/>
    <property type="molecule type" value="Genomic_DNA"/>
</dbReference>